<evidence type="ECO:0000259" key="1">
    <source>
        <dbReference type="SMART" id="SM00487"/>
    </source>
</evidence>
<dbReference type="InterPro" id="IPR001650">
    <property type="entry name" value="Helicase_C-like"/>
</dbReference>
<sequence>MIDFDIGTKFNDVITEDVIESWGTDNVILNGATGSGKTYLIENNLHTYAEDNFKSILFLCNRTALYQQVLLEVKEEGLHNIEVMLYQTLQSKLKEKQNISRYNFIACDEWHYVLSDAMFNKYTDLTYDWIIDQKDSCKIFMSGTAENIFNKLKVDEIVKEEHEYIIPYSYDYVKECKFFKEKCDVFDIINHILTTTDDKVIYFVNSTDFAIEVYKQFKDNCIFRCSTHSKNTQAKELNDVDCIKGHSRDLITFDKRILITTKALDNGIDIRDKNVKHIICDVFDLESAQQCLGRKRKIDDNDTCTFYIRNYSKKAIGSFKGGLNKNYNPVELFVEQRKEFEEKYGQDRDFHTPYIYNEGDKRKYNKLAYWKMICDSSDIATMELITYKELFLQRLGDTMTNVIDLEELEKMKLKSELELYLEDIKCEKLFKDSKDDQQKKLIDMIDIRDKRNRQQSSPKQLNAYLQVNFQMSLMKDRDRNRNLEDGSINPNRDKTYWMVIDGIVE</sequence>
<dbReference type="Gene3D" id="3.40.50.300">
    <property type="entry name" value="P-loop containing nucleotide triphosphate hydrolases"/>
    <property type="match status" value="2"/>
</dbReference>
<dbReference type="EMBL" id="AP024849">
    <property type="protein sequence ID" value="BCZ47601.1"/>
    <property type="molecule type" value="Genomic_DNA"/>
</dbReference>
<accession>A0ABN6IZQ1</accession>
<dbReference type="Pfam" id="PF13401">
    <property type="entry name" value="AAA_22"/>
    <property type="match status" value="1"/>
</dbReference>
<dbReference type="SUPFAM" id="SSF52540">
    <property type="entry name" value="P-loop containing nucleoside triphosphate hydrolases"/>
    <property type="match status" value="1"/>
</dbReference>
<reference evidence="3" key="1">
    <citation type="submission" date="2021-07" db="EMBL/GenBank/DDBJ databases">
        <title>Complete genome sequencing of a Clostridium isolate.</title>
        <authorList>
            <person name="Ueki A."/>
            <person name="Tonouchi A."/>
        </authorList>
    </citation>
    <scope>NUCLEOTIDE SEQUENCE [LARGE SCALE GENOMIC DNA]</scope>
    <source>
        <strain evidence="3">C5S11</strain>
    </source>
</reference>
<keyword evidence="3" id="KW-1185">Reference proteome</keyword>
<dbReference type="RefSeq" id="WP_224033928.1">
    <property type="nucleotide sequence ID" value="NZ_AP024849.1"/>
</dbReference>
<proteinExistence type="predicted"/>
<dbReference type="SMART" id="SM00487">
    <property type="entry name" value="DEXDc"/>
    <property type="match status" value="1"/>
</dbReference>
<protein>
    <recommendedName>
        <fullName evidence="1">Helicase ATP-binding domain-containing protein</fullName>
    </recommendedName>
</protein>
<evidence type="ECO:0000313" key="2">
    <source>
        <dbReference type="EMBL" id="BCZ47601.1"/>
    </source>
</evidence>
<gene>
    <name evidence="2" type="ORF">psyc5s11_36680</name>
</gene>
<organism evidence="2 3">
    <name type="scientific">Clostridium gelidum</name>
    <dbReference type="NCBI Taxonomy" id="704125"/>
    <lineage>
        <taxon>Bacteria</taxon>
        <taxon>Bacillati</taxon>
        <taxon>Bacillota</taxon>
        <taxon>Clostridia</taxon>
        <taxon>Eubacteriales</taxon>
        <taxon>Clostridiaceae</taxon>
        <taxon>Clostridium</taxon>
    </lineage>
</organism>
<evidence type="ECO:0000313" key="3">
    <source>
        <dbReference type="Proteomes" id="UP000824633"/>
    </source>
</evidence>
<dbReference type="InterPro" id="IPR049945">
    <property type="entry name" value="AAA_22"/>
</dbReference>
<dbReference type="InterPro" id="IPR027417">
    <property type="entry name" value="P-loop_NTPase"/>
</dbReference>
<dbReference type="InterPro" id="IPR014001">
    <property type="entry name" value="Helicase_ATP-bd"/>
</dbReference>
<dbReference type="Proteomes" id="UP000824633">
    <property type="component" value="Chromosome"/>
</dbReference>
<feature type="domain" description="Helicase ATP-binding" evidence="1">
    <location>
        <begin position="6"/>
        <end position="173"/>
    </location>
</feature>
<name>A0ABN6IZQ1_9CLOT</name>
<dbReference type="Pfam" id="PF00271">
    <property type="entry name" value="Helicase_C"/>
    <property type="match status" value="1"/>
</dbReference>